<feature type="domain" description="CAAX prenyl protease 2/Lysostaphin resistance protein A-like" evidence="2">
    <location>
        <begin position="170"/>
        <end position="284"/>
    </location>
</feature>
<keyword evidence="1" id="KW-1133">Transmembrane helix</keyword>
<reference evidence="4" key="1">
    <citation type="journal article" date="2019" name="Int. J. Syst. Evol. Microbiol.">
        <title>The Global Catalogue of Microorganisms (GCM) 10K type strain sequencing project: providing services to taxonomists for standard genome sequencing and annotation.</title>
        <authorList>
            <consortium name="The Broad Institute Genomics Platform"/>
            <consortium name="The Broad Institute Genome Sequencing Center for Infectious Disease"/>
            <person name="Wu L."/>
            <person name="Ma J."/>
        </authorList>
    </citation>
    <scope>NUCLEOTIDE SEQUENCE [LARGE SCALE GENOMIC DNA]</scope>
    <source>
        <strain evidence="4">JCM 11496</strain>
    </source>
</reference>
<evidence type="ECO:0000313" key="3">
    <source>
        <dbReference type="EMBL" id="MFD1845494.1"/>
    </source>
</evidence>
<evidence type="ECO:0000313" key="4">
    <source>
        <dbReference type="Proteomes" id="UP001597307"/>
    </source>
</evidence>
<accession>A0ABW4Q2P6</accession>
<sequence length="299" mass="31432">MRINPTPDPPGAHAQISPKVSDTTLASARFANPAQRGPMGPLKPGWGLWQAAMGLVLVLALPLGGTLALSSVLSFGPELVFVSLCFTWLALLGSSVLASKVWGFGSLAKDFGLRFKWIDLAIGLGVGIAARFILAIVQVIMTLLWPLGEDEVLQGNAEIFLTGDSGWIFVNAVLGGALIAPFLEELFNRGLVLRAVQNAWWLKGSAKGRVSTATPQRSLTTATVVAIVVSSLVFGLLHTGAVGDLRSSIYLLVGTFTVGVMCGFLTVWTGRLGPAIVTHVVFNGTAIGLLLALPPELLP</sequence>
<dbReference type="Pfam" id="PF02517">
    <property type="entry name" value="Rce1-like"/>
    <property type="match status" value="1"/>
</dbReference>
<dbReference type="Proteomes" id="UP001597307">
    <property type="component" value="Unassembled WGS sequence"/>
</dbReference>
<feature type="transmembrane region" description="Helical" evidence="1">
    <location>
        <begin position="219"/>
        <end position="237"/>
    </location>
</feature>
<keyword evidence="4" id="KW-1185">Reference proteome</keyword>
<dbReference type="InterPro" id="IPR003675">
    <property type="entry name" value="Rce1/LyrA-like_dom"/>
</dbReference>
<dbReference type="RefSeq" id="WP_343877722.1">
    <property type="nucleotide sequence ID" value="NZ_BAAAIJ010000007.1"/>
</dbReference>
<comment type="caution">
    <text evidence="3">The sequence shown here is derived from an EMBL/GenBank/DDBJ whole genome shotgun (WGS) entry which is preliminary data.</text>
</comment>
<feature type="transmembrane region" description="Helical" evidence="1">
    <location>
        <begin position="249"/>
        <end position="268"/>
    </location>
</feature>
<feature type="transmembrane region" description="Helical" evidence="1">
    <location>
        <begin position="165"/>
        <end position="183"/>
    </location>
</feature>
<feature type="transmembrane region" description="Helical" evidence="1">
    <location>
        <begin position="120"/>
        <end position="145"/>
    </location>
</feature>
<dbReference type="EMBL" id="JBHUGA010000006">
    <property type="protein sequence ID" value="MFD1845494.1"/>
    <property type="molecule type" value="Genomic_DNA"/>
</dbReference>
<dbReference type="PANTHER" id="PTHR36435">
    <property type="entry name" value="SLR1288 PROTEIN"/>
    <property type="match status" value="1"/>
</dbReference>
<proteinExistence type="predicted"/>
<feature type="transmembrane region" description="Helical" evidence="1">
    <location>
        <begin position="275"/>
        <end position="293"/>
    </location>
</feature>
<feature type="transmembrane region" description="Helical" evidence="1">
    <location>
        <begin position="79"/>
        <end position="99"/>
    </location>
</feature>
<protein>
    <submittedName>
        <fullName evidence="3">Type II CAAX endopeptidase family protein</fullName>
    </submittedName>
</protein>
<dbReference type="PANTHER" id="PTHR36435:SF1">
    <property type="entry name" value="CAAX AMINO TERMINAL PROTEASE FAMILY PROTEIN"/>
    <property type="match status" value="1"/>
</dbReference>
<gene>
    <name evidence="3" type="ORF">ACFSFX_02650</name>
</gene>
<feature type="transmembrane region" description="Helical" evidence="1">
    <location>
        <begin position="46"/>
        <end position="73"/>
    </location>
</feature>
<evidence type="ECO:0000256" key="1">
    <source>
        <dbReference type="SAM" id="Phobius"/>
    </source>
</evidence>
<name>A0ABW4Q2P6_9MICC</name>
<keyword evidence="1" id="KW-0812">Transmembrane</keyword>
<keyword evidence="1" id="KW-0472">Membrane</keyword>
<organism evidence="3 4">
    <name type="scientific">Arthrobacter flavus</name>
    <dbReference type="NCBI Taxonomy" id="95172"/>
    <lineage>
        <taxon>Bacteria</taxon>
        <taxon>Bacillati</taxon>
        <taxon>Actinomycetota</taxon>
        <taxon>Actinomycetes</taxon>
        <taxon>Micrococcales</taxon>
        <taxon>Micrococcaceae</taxon>
        <taxon>Arthrobacter</taxon>
    </lineage>
</organism>
<evidence type="ECO:0000259" key="2">
    <source>
        <dbReference type="Pfam" id="PF02517"/>
    </source>
</evidence>
<dbReference type="InterPro" id="IPR052710">
    <property type="entry name" value="CAAX_protease"/>
</dbReference>